<comment type="caution">
    <text evidence="2">The sequence shown here is derived from an EMBL/GenBank/DDBJ whole genome shotgun (WGS) entry which is preliminary data.</text>
</comment>
<sequence>MKKIYSILILLWIAIPIQAQETIQHDPTNTWFTLFNRVKINKKWSFSNELHERLGGFLSKQSTFLERASIDYHLKDNVEISLGYSFLSNRIPLSDTNLKINTYENNIWEQILLKHKISTVDILHRFRQEHRWFDVLAKGSNENFNKDGVNFANRFRYRLTMVLPLKTFGNKKVVFLQAFDEIWLPQTDNLMPKSFSRNWFYLGVGYKFNSNTNLQLGYMSEWNVIATDTYKSKPIIQTTFVKSFTL</sequence>
<keyword evidence="3" id="KW-1185">Reference proteome</keyword>
<dbReference type="EMBL" id="BMWS01000007">
    <property type="protein sequence ID" value="GGX13654.1"/>
    <property type="molecule type" value="Genomic_DNA"/>
</dbReference>
<feature type="signal peptide" evidence="1">
    <location>
        <begin position="1"/>
        <end position="19"/>
    </location>
</feature>
<gene>
    <name evidence="2" type="ORF">GCM10007384_14050</name>
</gene>
<dbReference type="RefSeq" id="WP_027411458.1">
    <property type="nucleotide sequence ID" value="NZ_BMWS01000007.1"/>
</dbReference>
<organism evidence="2 3">
    <name type="scientific">Aquimarina muelleri</name>
    <dbReference type="NCBI Taxonomy" id="279356"/>
    <lineage>
        <taxon>Bacteria</taxon>
        <taxon>Pseudomonadati</taxon>
        <taxon>Bacteroidota</taxon>
        <taxon>Flavobacteriia</taxon>
        <taxon>Flavobacteriales</taxon>
        <taxon>Flavobacteriaceae</taxon>
        <taxon>Aquimarina</taxon>
    </lineage>
</organism>
<name>A0A918JUQ3_9FLAO</name>
<proteinExistence type="predicted"/>
<feature type="chain" id="PRO_5037894779" description="DUF2490 domain-containing protein" evidence="1">
    <location>
        <begin position="20"/>
        <end position="246"/>
    </location>
</feature>
<dbReference type="InterPro" id="IPR019619">
    <property type="entry name" value="DUF2490"/>
</dbReference>
<dbReference type="Pfam" id="PF10677">
    <property type="entry name" value="DUF2490"/>
    <property type="match status" value="1"/>
</dbReference>
<dbReference type="AlphaFoldDB" id="A0A918JUQ3"/>
<evidence type="ECO:0000256" key="1">
    <source>
        <dbReference type="SAM" id="SignalP"/>
    </source>
</evidence>
<reference evidence="2 3" key="1">
    <citation type="journal article" date="2014" name="Int. J. Syst. Evol. Microbiol.">
        <title>Complete genome sequence of Corynebacterium casei LMG S-19264T (=DSM 44701T), isolated from a smear-ripened cheese.</title>
        <authorList>
            <consortium name="US DOE Joint Genome Institute (JGI-PGF)"/>
            <person name="Walter F."/>
            <person name="Albersmeier A."/>
            <person name="Kalinowski J."/>
            <person name="Ruckert C."/>
        </authorList>
    </citation>
    <scope>NUCLEOTIDE SEQUENCE [LARGE SCALE GENOMIC DNA]</scope>
    <source>
        <strain evidence="2 3">KCTC 12285</strain>
    </source>
</reference>
<evidence type="ECO:0000313" key="2">
    <source>
        <dbReference type="EMBL" id="GGX13654.1"/>
    </source>
</evidence>
<evidence type="ECO:0000313" key="3">
    <source>
        <dbReference type="Proteomes" id="UP000601108"/>
    </source>
</evidence>
<evidence type="ECO:0008006" key="4">
    <source>
        <dbReference type="Google" id="ProtNLM"/>
    </source>
</evidence>
<accession>A0A918JUQ3</accession>
<dbReference type="Proteomes" id="UP000601108">
    <property type="component" value="Unassembled WGS sequence"/>
</dbReference>
<protein>
    <recommendedName>
        <fullName evidence="4">DUF2490 domain-containing protein</fullName>
    </recommendedName>
</protein>
<keyword evidence="1" id="KW-0732">Signal</keyword>